<dbReference type="GO" id="GO:0046872">
    <property type="term" value="F:metal ion binding"/>
    <property type="evidence" value="ECO:0007669"/>
    <property type="project" value="UniProtKB-UniRule"/>
</dbReference>
<keyword evidence="6 7" id="KW-0482">Metalloprotease</keyword>
<evidence type="ECO:0000256" key="1">
    <source>
        <dbReference type="ARBA" id="ARBA00006040"/>
    </source>
</evidence>
<comment type="similarity">
    <text evidence="1 7">Belongs to the peptidase M3 family.</text>
</comment>
<keyword evidence="10" id="KW-0121">Carboxypeptidase</keyword>
<feature type="region of interest" description="Disordered" evidence="8">
    <location>
        <begin position="1"/>
        <end position="22"/>
    </location>
</feature>
<reference evidence="10 11" key="5">
    <citation type="journal article" date="2011" name="ISME J.">
        <title>Dual transcriptional profiling of a bacterial/fungal confrontation: Collimonas fungivorans versus Aspergillus niger.</title>
        <authorList>
            <person name="Mela F."/>
            <person name="Fritsche K."/>
            <person name="de Boer W."/>
            <person name="van Veen J.A."/>
            <person name="de Graaff L.H."/>
            <person name="van den Berg M."/>
            <person name="Leveau J.H."/>
        </authorList>
    </citation>
    <scope>NUCLEOTIDE SEQUENCE [LARGE SCALE GENOMIC DNA]</scope>
    <source>
        <strain evidence="10 11">Ter331</strain>
    </source>
</reference>
<name>G0AHH4_COLFT</name>
<dbReference type="Gene3D" id="3.40.390.10">
    <property type="entry name" value="Collagenase (Catalytic Domain)"/>
    <property type="match status" value="1"/>
</dbReference>
<keyword evidence="2 7" id="KW-0645">Protease</keyword>
<keyword evidence="3 7" id="KW-0479">Metal-binding</keyword>
<dbReference type="Gene3D" id="1.10.1370.10">
    <property type="entry name" value="Neurolysin, domain 3"/>
    <property type="match status" value="1"/>
</dbReference>
<dbReference type="GO" id="GO:0005829">
    <property type="term" value="C:cytosol"/>
    <property type="evidence" value="ECO:0007669"/>
    <property type="project" value="TreeGrafter"/>
</dbReference>
<keyword evidence="4 7" id="KW-0378">Hydrolase</keyword>
<dbReference type="KEGG" id="cfu:CFU_0175"/>
<dbReference type="InterPro" id="IPR024077">
    <property type="entry name" value="Neurolysin/TOP_dom2"/>
</dbReference>
<evidence type="ECO:0000256" key="4">
    <source>
        <dbReference type="ARBA" id="ARBA00022801"/>
    </source>
</evidence>
<dbReference type="eggNOG" id="COG0339">
    <property type="taxonomic scope" value="Bacteria"/>
</dbReference>
<gene>
    <name evidence="10" type="primary">dcp</name>
    <name evidence="10" type="ordered locus">CFU_0175</name>
</gene>
<dbReference type="PANTHER" id="PTHR43660:SF1">
    <property type="entry name" value="DIPEPTIDYL CARBOXYPEPTIDASE"/>
    <property type="match status" value="1"/>
</dbReference>
<reference evidence="10 11" key="1">
    <citation type="journal article" date="2004" name="Environ. Microbiol.">
        <title>Phylogeny-function analysis of (meta)genomic libraries: screening for expression of ribosomal RNA genes by large-insert library fluorescent in situ hybridization (LIL-FISH).</title>
        <authorList>
            <person name="Leveau J.H."/>
            <person name="Gerards S."/>
            <person name="de Boer W."/>
            <person name="van Veen J.A."/>
        </authorList>
    </citation>
    <scope>NUCLEOTIDE SEQUENCE [LARGE SCALE GENOMIC DNA]</scope>
    <source>
        <strain evidence="10 11">Ter331</strain>
    </source>
</reference>
<evidence type="ECO:0000313" key="10">
    <source>
        <dbReference type="EMBL" id="AEK60013.1"/>
    </source>
</evidence>
<reference evidence="10 11" key="3">
    <citation type="journal article" date="2008" name="FEMS Microbiol. Ecol.">
        <title>Identification and characterization of genes underlying chitinolysis in Collimonas fungivorans Ter331.</title>
        <authorList>
            <person name="Fritsche K."/>
            <person name="de Boer W."/>
            <person name="Gerards S."/>
            <person name="van den Berg M."/>
            <person name="van Veen J.A."/>
            <person name="Leveau J.H."/>
        </authorList>
    </citation>
    <scope>NUCLEOTIDE SEQUENCE [LARGE SCALE GENOMIC DNA]</scope>
    <source>
        <strain evidence="10 11">Ter331</strain>
    </source>
</reference>
<dbReference type="GO" id="GO:0008241">
    <property type="term" value="F:peptidyl-dipeptidase activity"/>
    <property type="evidence" value="ECO:0007669"/>
    <property type="project" value="UniProtKB-EC"/>
</dbReference>
<dbReference type="EC" id="3.4.15.5" evidence="10"/>
<evidence type="ECO:0000259" key="9">
    <source>
        <dbReference type="Pfam" id="PF01432"/>
    </source>
</evidence>
<evidence type="ECO:0000256" key="2">
    <source>
        <dbReference type="ARBA" id="ARBA00022670"/>
    </source>
</evidence>
<dbReference type="InterPro" id="IPR001567">
    <property type="entry name" value="Pept_M3A_M3B_dom"/>
</dbReference>
<evidence type="ECO:0000256" key="5">
    <source>
        <dbReference type="ARBA" id="ARBA00022833"/>
    </source>
</evidence>
<dbReference type="PANTHER" id="PTHR43660">
    <property type="entry name" value="DIPEPTIDYL CARBOXYPEPTIDASE"/>
    <property type="match status" value="1"/>
</dbReference>
<evidence type="ECO:0000256" key="6">
    <source>
        <dbReference type="ARBA" id="ARBA00023049"/>
    </source>
</evidence>
<protein>
    <submittedName>
        <fullName evidence="10">Peptidyl-dipeptidase</fullName>
        <ecNumber evidence="10">3.4.15.5</ecNumber>
    </submittedName>
</protein>
<evidence type="ECO:0000256" key="7">
    <source>
        <dbReference type="RuleBase" id="RU003435"/>
    </source>
</evidence>
<dbReference type="HOGENOM" id="CLU_001805_4_0_4"/>
<evidence type="ECO:0000256" key="3">
    <source>
        <dbReference type="ARBA" id="ARBA00022723"/>
    </source>
</evidence>
<proteinExistence type="inferred from homology"/>
<dbReference type="Pfam" id="PF01432">
    <property type="entry name" value="Peptidase_M3"/>
    <property type="match status" value="1"/>
</dbReference>
<evidence type="ECO:0000313" key="11">
    <source>
        <dbReference type="Proteomes" id="UP000008392"/>
    </source>
</evidence>
<organism evidence="10 11">
    <name type="scientific">Collimonas fungivorans (strain Ter331)</name>
    <dbReference type="NCBI Taxonomy" id="1005048"/>
    <lineage>
        <taxon>Bacteria</taxon>
        <taxon>Pseudomonadati</taxon>
        <taxon>Pseudomonadota</taxon>
        <taxon>Betaproteobacteria</taxon>
        <taxon>Burkholderiales</taxon>
        <taxon>Oxalobacteraceae</taxon>
        <taxon>Collimonas</taxon>
    </lineage>
</organism>
<keyword evidence="5 7" id="KW-0862">Zinc</keyword>
<dbReference type="EMBL" id="CP002745">
    <property type="protein sequence ID" value="AEK60013.1"/>
    <property type="molecule type" value="Genomic_DNA"/>
</dbReference>
<feature type="domain" description="Peptidase M3A/M3B catalytic" evidence="9">
    <location>
        <begin position="278"/>
        <end position="723"/>
    </location>
</feature>
<evidence type="ECO:0000256" key="8">
    <source>
        <dbReference type="SAM" id="MobiDB-lite"/>
    </source>
</evidence>
<dbReference type="GO" id="GO:0004222">
    <property type="term" value="F:metalloendopeptidase activity"/>
    <property type="evidence" value="ECO:0007669"/>
    <property type="project" value="InterPro"/>
</dbReference>
<dbReference type="SUPFAM" id="SSF55486">
    <property type="entry name" value="Metalloproteases ('zincins'), catalytic domain"/>
    <property type="match status" value="1"/>
</dbReference>
<dbReference type="Proteomes" id="UP000008392">
    <property type="component" value="Chromosome"/>
</dbReference>
<dbReference type="InterPro" id="IPR024079">
    <property type="entry name" value="MetalloPept_cat_dom_sf"/>
</dbReference>
<reference evidence="10 11" key="2">
    <citation type="journal article" date="2006" name="J. Microbiol. Methods">
        <title>Genomic flank-sequencing of plasposon insertion sites for rapid identification of functional genes.</title>
        <authorList>
            <person name="Leveau J.H."/>
            <person name="Gerards S."/>
            <person name="Fritsche K."/>
            <person name="Zondag G."/>
            <person name="van Veen J.A."/>
        </authorList>
    </citation>
    <scope>NUCLEOTIDE SEQUENCE [LARGE SCALE GENOMIC DNA]</scope>
    <source>
        <strain evidence="10 11">Ter331</strain>
    </source>
</reference>
<keyword evidence="11" id="KW-1185">Reference proteome</keyword>
<reference evidence="10 11" key="4">
    <citation type="journal article" date="2010" name="Environ. Microbiol.">
        <title>The bacterial genus Collimonas: mycophagy, weathering and other adaptive solutions to life in oligotrophic soil environments.</title>
        <authorList>
            <person name="Leveau J.H."/>
            <person name="Uroz S."/>
            <person name="de Boer W."/>
        </authorList>
    </citation>
    <scope>NUCLEOTIDE SEQUENCE [LARGE SCALE GENOMIC DNA]</scope>
    <source>
        <strain evidence="10 11">Ter331</strain>
    </source>
</reference>
<accession>G0AHH4</accession>
<sequence length="726" mass="80807">MYVQYNSSREITQSIPDRSRSTSAALRRESARRYTIAFSPLARMLVAMTAINPLLQDWNTPYGLPPFDLVKAEHFVPAFEVALPAHLAEIDAIAAQSAAPNFANTLAAFDASGRLNSRINLLFENLTASETSPALQAAEVELAPRLAAHKNAIYLHAGLFARIAALYARRAELDLDPEQLRLLERVHLDFVRAGANLPPQSRARYSALTERLAALSTAFTQNVLADESGFSVQLEDEAALAGLPQFLRASAEAAAQQRGLPQGSHVITLSPSLAEPFLTFSDRRDLREAVWRGRVARGAHAGAHDNRPVAAEIMALRQEQAQLHGYPTYADYQLVDRMAGKPEAVSALLGKVWEPAKKKAEDDRAALTDMARSLGQPTPIAAWDWRYLAEKVRQARYDLDDAELKPYFALENMITAMFDCAQRLFGLSFVEQHGVALHHADARLWEVRNRDNTLIGLFIGDNYARASKRSGAWMHIFRSQSGHDGGTLPVVINNNNFAKADVSLLSFDDVRTLFHEFGHGLHGLLSQVKYERLAGTQVLQDYVELPSQIFENWAEEEIVLQRHARHYQSGAAMPPALLEKLKRARQFDQAWATIMYAGPALIDMALHSLPNGSKVDIAAFEAQQCELLGVPQDIGQRHHLSHFQHLFSGSDYAAGYYVYMWAEVLDADAYDAFIEAGDPFEQKIAERLQRYIYSSGNKQDPALAFRAFRGRDPKVEPMLAKRGLIA</sequence>
<dbReference type="GO" id="GO:0004180">
    <property type="term" value="F:carboxypeptidase activity"/>
    <property type="evidence" value="ECO:0007669"/>
    <property type="project" value="UniProtKB-KW"/>
</dbReference>
<reference evidence="11" key="6">
    <citation type="submission" date="2011-05" db="EMBL/GenBank/DDBJ databases">
        <title>Complete sequence of Collimonas fungivorans Ter331.</title>
        <authorList>
            <person name="Leveau J.H."/>
        </authorList>
    </citation>
    <scope>NUCLEOTIDE SEQUENCE [LARGE SCALE GENOMIC DNA]</scope>
    <source>
        <strain evidence="11">Ter331</strain>
    </source>
</reference>
<dbReference type="CDD" id="cd06456">
    <property type="entry name" value="M3A_DCP"/>
    <property type="match status" value="1"/>
</dbReference>
<dbReference type="GO" id="GO:0006508">
    <property type="term" value="P:proteolysis"/>
    <property type="evidence" value="ECO:0007669"/>
    <property type="project" value="UniProtKB-KW"/>
</dbReference>
<dbReference type="InterPro" id="IPR034005">
    <property type="entry name" value="M3A_DCP"/>
</dbReference>
<dbReference type="AlphaFoldDB" id="G0AHH4"/>
<dbReference type="InterPro" id="IPR045090">
    <property type="entry name" value="Pept_M3A_M3B"/>
</dbReference>
<comment type="cofactor">
    <cofactor evidence="7">
        <name>Zn(2+)</name>
        <dbReference type="ChEBI" id="CHEBI:29105"/>
    </cofactor>
    <text evidence="7">Binds 1 zinc ion.</text>
</comment>